<organism evidence="2 3">
    <name type="scientific">Clostridium neuense</name>
    <dbReference type="NCBI Taxonomy" id="1728934"/>
    <lineage>
        <taxon>Bacteria</taxon>
        <taxon>Bacillati</taxon>
        <taxon>Bacillota</taxon>
        <taxon>Clostridia</taxon>
        <taxon>Eubacteriales</taxon>
        <taxon>Clostridiaceae</taxon>
        <taxon>Clostridium</taxon>
    </lineage>
</organism>
<feature type="transmembrane region" description="Helical" evidence="1">
    <location>
        <begin position="6"/>
        <end position="25"/>
    </location>
</feature>
<name>A0ABW8TGY8_9CLOT</name>
<keyword evidence="1" id="KW-0472">Membrane</keyword>
<reference evidence="2 3" key="1">
    <citation type="submission" date="2024-11" db="EMBL/GenBank/DDBJ databases">
        <authorList>
            <person name="Heng Y.C."/>
            <person name="Lim A.C.H."/>
            <person name="Lee J.K.Y."/>
            <person name="Kittelmann S."/>
        </authorList>
    </citation>
    <scope>NUCLEOTIDE SEQUENCE [LARGE SCALE GENOMIC DNA]</scope>
    <source>
        <strain evidence="2 3">WILCCON 0114</strain>
    </source>
</reference>
<evidence type="ECO:0000256" key="1">
    <source>
        <dbReference type="SAM" id="Phobius"/>
    </source>
</evidence>
<feature type="transmembrane region" description="Helical" evidence="1">
    <location>
        <begin position="37"/>
        <end position="55"/>
    </location>
</feature>
<accession>A0ABW8TGY8</accession>
<keyword evidence="1" id="KW-0812">Transmembrane</keyword>
<dbReference type="NCBIfam" id="TIGR02896">
    <property type="entry name" value="spore_III_AF"/>
    <property type="match status" value="1"/>
</dbReference>
<dbReference type="Pfam" id="PF09581">
    <property type="entry name" value="Spore_III_AF"/>
    <property type="match status" value="1"/>
</dbReference>
<evidence type="ECO:0000313" key="2">
    <source>
        <dbReference type="EMBL" id="MFL0251567.1"/>
    </source>
</evidence>
<keyword evidence="3" id="KW-1185">Reference proteome</keyword>
<keyword evidence="1" id="KW-1133">Transmembrane helix</keyword>
<sequence length="195" mass="22345">MIAWLRSWIITICTAVVFITAVEMILPDNKMKSYGKFVMGLMLMTVIMTPIIKIFNKNININGYINKAEESFKVSNYKSSVEAYKKKDEENTKEQFKENLENTCTKLLKEKFPDADYSASVEVDMDKDSQMFVIKSISIGVKEKGIEKINKIQIGKSNEKTTSAKSLDNVEEERIKNFVSSEIKVPDKNINVYKL</sequence>
<dbReference type="InterPro" id="IPR014245">
    <property type="entry name" value="Spore_III_AF"/>
</dbReference>
<comment type="caution">
    <text evidence="2">The sequence shown here is derived from an EMBL/GenBank/DDBJ whole genome shotgun (WGS) entry which is preliminary data.</text>
</comment>
<dbReference type="Proteomes" id="UP001623592">
    <property type="component" value="Unassembled WGS sequence"/>
</dbReference>
<evidence type="ECO:0000313" key="3">
    <source>
        <dbReference type="Proteomes" id="UP001623592"/>
    </source>
</evidence>
<protein>
    <submittedName>
        <fullName evidence="2">Stage III sporulation protein AF</fullName>
    </submittedName>
</protein>
<dbReference type="RefSeq" id="WP_406788220.1">
    <property type="nucleotide sequence ID" value="NZ_JBJIAA010000011.1"/>
</dbReference>
<proteinExistence type="predicted"/>
<dbReference type="EMBL" id="JBJIAA010000011">
    <property type="protein sequence ID" value="MFL0251567.1"/>
    <property type="molecule type" value="Genomic_DNA"/>
</dbReference>
<gene>
    <name evidence="2" type="primary">spoIIIAF</name>
    <name evidence="2" type="ORF">ACJDT4_14185</name>
</gene>